<dbReference type="Proteomes" id="UP000095767">
    <property type="component" value="Unassembled WGS sequence"/>
</dbReference>
<protein>
    <submittedName>
        <fullName evidence="1">Uncharacterized protein</fullName>
    </submittedName>
</protein>
<keyword evidence="2" id="KW-1185">Reference proteome</keyword>
<reference evidence="1 2" key="1">
    <citation type="submission" date="2016-09" db="EMBL/GenBank/DDBJ databases">
        <title>The draft genome of Dichanthelium oligosanthes: A C3 panicoid grass species.</title>
        <authorList>
            <person name="Studer A.J."/>
            <person name="Schnable J.C."/>
            <person name="Brutnell T.P."/>
        </authorList>
    </citation>
    <scope>NUCLEOTIDE SEQUENCE [LARGE SCALE GENOMIC DNA]</scope>
    <source>
        <strain evidence="2">cv. Kellogg 1175</strain>
        <tissue evidence="1">Leaf</tissue>
    </source>
</reference>
<evidence type="ECO:0000313" key="1">
    <source>
        <dbReference type="EMBL" id="OEL22085.1"/>
    </source>
</evidence>
<sequence>MHTARNTWKERNRRTFEGNSQRPDQVFILIQEEVNLRRWACGSPDLC</sequence>
<dbReference type="EMBL" id="LWDX02046380">
    <property type="protein sequence ID" value="OEL22085.1"/>
    <property type="molecule type" value="Genomic_DNA"/>
</dbReference>
<dbReference type="AlphaFoldDB" id="A0A1E5VAN6"/>
<organism evidence="1 2">
    <name type="scientific">Dichanthelium oligosanthes</name>
    <dbReference type="NCBI Taxonomy" id="888268"/>
    <lineage>
        <taxon>Eukaryota</taxon>
        <taxon>Viridiplantae</taxon>
        <taxon>Streptophyta</taxon>
        <taxon>Embryophyta</taxon>
        <taxon>Tracheophyta</taxon>
        <taxon>Spermatophyta</taxon>
        <taxon>Magnoliopsida</taxon>
        <taxon>Liliopsida</taxon>
        <taxon>Poales</taxon>
        <taxon>Poaceae</taxon>
        <taxon>PACMAD clade</taxon>
        <taxon>Panicoideae</taxon>
        <taxon>Panicodae</taxon>
        <taxon>Paniceae</taxon>
        <taxon>Dichantheliinae</taxon>
        <taxon>Dichanthelium</taxon>
    </lineage>
</organism>
<evidence type="ECO:0000313" key="2">
    <source>
        <dbReference type="Proteomes" id="UP000095767"/>
    </source>
</evidence>
<proteinExistence type="predicted"/>
<name>A0A1E5VAN6_9POAL</name>
<comment type="caution">
    <text evidence="1">The sequence shown here is derived from an EMBL/GenBank/DDBJ whole genome shotgun (WGS) entry which is preliminary data.</text>
</comment>
<gene>
    <name evidence="1" type="ORF">BAE44_0016896</name>
</gene>
<accession>A0A1E5VAN6</accession>